<dbReference type="AlphaFoldDB" id="A0A949NHH2"/>
<dbReference type="SUPFAM" id="SSF82171">
    <property type="entry name" value="DPP6 N-terminal domain-like"/>
    <property type="match status" value="1"/>
</dbReference>
<dbReference type="Proteomes" id="UP000712157">
    <property type="component" value="Unassembled WGS sequence"/>
</dbReference>
<name>A0A949NHH2_9FIRM</name>
<dbReference type="RefSeq" id="WP_238721093.1">
    <property type="nucleotide sequence ID" value="NZ_JAHQCW010000007.1"/>
</dbReference>
<proteinExistence type="predicted"/>
<evidence type="ECO:0000313" key="1">
    <source>
        <dbReference type="EMBL" id="MBU9736170.1"/>
    </source>
</evidence>
<evidence type="ECO:0000313" key="2">
    <source>
        <dbReference type="Proteomes" id="UP000712157"/>
    </source>
</evidence>
<sequence length="844" mass="95244">MKNLLIRIVVLLLVFAGGVVAFSSILDKGNTGLTAEMSAATLPVAYTEVEGMQVNRMQGYTQEMDANYVRDSITPLPQDRKLTVLIREYGNAIRNLTYEVRSIDTTRLVEDTQVTDFSQSDGYFRVVLPIKDLLEQGQEYILKLIVETEDATVDYYTRIVYDEEMHAKDCVDFMQSFSDATFEKEEADFDISKYLEPNSQGDNSTFQHVTIHSKLSQVNWGEMEVKRAGEAEVSIKEISPTATSAVLQYTVTAPDENGKSESYHVSEFFRVRYTQDRMYLLDYDRTMEQVFDQEGAQFGKQSIYLGIRDSEIDFKTNEKGDKISFVQEREMWQYDQTEDKMSRVFSFYDGKDQRASYDQHEIKIIDVDEEGNTDFMVYGYMNRGRHEGKSGVCVYKFSSVSNTIEETAFISSPKSFQLLDQDVGVLSYVNKAGKLFLMINGSLYQIDLASGSCQTLASGIKEGCYNVSGDNRLFAWQEQNDPYHSTSITVMDLENGFHHTVNAEEGEYIRALGFVDTDFMYGAARQEDLETEVTGNVLFPMYRLVILNEEEGQKGAIAKDLNYGDSGLYISDAAVSNNRITLYRVERSAGGYTRTDEDYIMTNAAQEEQKVNAGSYVSELKETVYQISLLWPVENTKPKLLHPKEVLFEDSREVVLEEAADPSSRFYVYGRGRLQAVYAEAGPAIRQADEIMGVVVADNQKYVWERGNRKLRTKLADLSAETIEEGKTSLSVCLDVMLKRHDIYINSQEFLNSGQSTVDILNEQLENRAVDLTGCSLEETFYYISNGAPVLGMIDGTNAVLIIGYDEVSVSYLNPSGGSIEKKGLKASSEMFEAAGNVFISYVK</sequence>
<accession>A0A949NHH2</accession>
<organism evidence="1 2">
    <name type="scientific">Diplocloster agilis</name>
    <dbReference type="NCBI Taxonomy" id="2850323"/>
    <lineage>
        <taxon>Bacteria</taxon>
        <taxon>Bacillati</taxon>
        <taxon>Bacillota</taxon>
        <taxon>Clostridia</taxon>
        <taxon>Lachnospirales</taxon>
        <taxon>Lachnospiraceae</taxon>
        <taxon>Diplocloster</taxon>
    </lineage>
</organism>
<reference evidence="1" key="1">
    <citation type="submission" date="2021-06" db="EMBL/GenBank/DDBJ databases">
        <title>Description of novel taxa of the family Lachnospiraceae.</title>
        <authorList>
            <person name="Chaplin A.V."/>
            <person name="Sokolova S.R."/>
            <person name="Pikina A.P."/>
            <person name="Korzhanova M."/>
            <person name="Belova V."/>
            <person name="Korostin D."/>
            <person name="Efimov B.A."/>
        </authorList>
    </citation>
    <scope>NUCLEOTIDE SEQUENCE</scope>
    <source>
        <strain evidence="1">ASD5720</strain>
    </source>
</reference>
<dbReference type="EMBL" id="JAHQCW010000007">
    <property type="protein sequence ID" value="MBU9736170.1"/>
    <property type="molecule type" value="Genomic_DNA"/>
</dbReference>
<protein>
    <submittedName>
        <fullName evidence="1">Uncharacterized protein</fullName>
    </submittedName>
</protein>
<gene>
    <name evidence="1" type="ORF">KTH89_06440</name>
</gene>
<keyword evidence="2" id="KW-1185">Reference proteome</keyword>
<comment type="caution">
    <text evidence="1">The sequence shown here is derived from an EMBL/GenBank/DDBJ whole genome shotgun (WGS) entry which is preliminary data.</text>
</comment>